<evidence type="ECO:0000313" key="2">
    <source>
        <dbReference type="Proteomes" id="UP000076842"/>
    </source>
</evidence>
<dbReference type="EMBL" id="KV423979">
    <property type="protein sequence ID" value="KZT56348.1"/>
    <property type="molecule type" value="Genomic_DNA"/>
</dbReference>
<dbReference type="STRING" id="1353952.A0A165F7P1"/>
<name>A0A165F7P1_9BASI</name>
<dbReference type="Proteomes" id="UP000076842">
    <property type="component" value="Unassembled WGS sequence"/>
</dbReference>
<sequence length="128" mass="14560">MRTAHEDKPSKSDSLVLFRFQPRVQWVGELRAVFEHTQSGLADPLTFAVVAWLVPLQDTPEHAELYKDFPELEVDFWQRGRYQGENDFGPDSLILAQDICGMAARCEMTVEDTPMWITTGLSKNGMSL</sequence>
<proteinExistence type="predicted"/>
<organism evidence="1 2">
    <name type="scientific">Calocera cornea HHB12733</name>
    <dbReference type="NCBI Taxonomy" id="1353952"/>
    <lineage>
        <taxon>Eukaryota</taxon>
        <taxon>Fungi</taxon>
        <taxon>Dikarya</taxon>
        <taxon>Basidiomycota</taxon>
        <taxon>Agaricomycotina</taxon>
        <taxon>Dacrymycetes</taxon>
        <taxon>Dacrymycetales</taxon>
        <taxon>Dacrymycetaceae</taxon>
        <taxon>Calocera</taxon>
    </lineage>
</organism>
<dbReference type="AlphaFoldDB" id="A0A165F7P1"/>
<dbReference type="InParanoid" id="A0A165F7P1"/>
<dbReference type="OrthoDB" id="3239894at2759"/>
<gene>
    <name evidence="1" type="ORF">CALCODRAFT_484028</name>
</gene>
<evidence type="ECO:0000313" key="1">
    <source>
        <dbReference type="EMBL" id="KZT56348.1"/>
    </source>
</evidence>
<reference evidence="1 2" key="1">
    <citation type="journal article" date="2016" name="Mol. Biol. Evol.">
        <title>Comparative Genomics of Early-Diverging Mushroom-Forming Fungi Provides Insights into the Origins of Lignocellulose Decay Capabilities.</title>
        <authorList>
            <person name="Nagy L.G."/>
            <person name="Riley R."/>
            <person name="Tritt A."/>
            <person name="Adam C."/>
            <person name="Daum C."/>
            <person name="Floudas D."/>
            <person name="Sun H."/>
            <person name="Yadav J.S."/>
            <person name="Pangilinan J."/>
            <person name="Larsson K.H."/>
            <person name="Matsuura K."/>
            <person name="Barry K."/>
            <person name="Labutti K."/>
            <person name="Kuo R."/>
            <person name="Ohm R.A."/>
            <person name="Bhattacharya S.S."/>
            <person name="Shirouzu T."/>
            <person name="Yoshinaga Y."/>
            <person name="Martin F.M."/>
            <person name="Grigoriev I.V."/>
            <person name="Hibbett D.S."/>
        </authorList>
    </citation>
    <scope>NUCLEOTIDE SEQUENCE [LARGE SCALE GENOMIC DNA]</scope>
    <source>
        <strain evidence="1 2">HHB12733</strain>
    </source>
</reference>
<keyword evidence="2" id="KW-1185">Reference proteome</keyword>
<accession>A0A165F7P1</accession>
<protein>
    <submittedName>
        <fullName evidence="1">Uncharacterized protein</fullName>
    </submittedName>
</protein>